<feature type="compositionally biased region" description="Acidic residues" evidence="9">
    <location>
        <begin position="78"/>
        <end position="94"/>
    </location>
</feature>
<keyword evidence="7" id="KW-0472">Membrane</keyword>
<comment type="similarity">
    <text evidence="2">Belongs to the COG7 family.</text>
</comment>
<dbReference type="OMA" id="AFCNQWL"/>
<evidence type="ECO:0000256" key="5">
    <source>
        <dbReference type="ARBA" id="ARBA00022927"/>
    </source>
</evidence>
<evidence type="ECO:0000256" key="6">
    <source>
        <dbReference type="ARBA" id="ARBA00023034"/>
    </source>
</evidence>
<proteinExistence type="inferred from homology"/>
<dbReference type="eggNOG" id="KOG4182">
    <property type="taxonomic scope" value="Eukaryota"/>
</dbReference>
<comment type="subcellular location">
    <subcellularLocation>
        <location evidence="1">Golgi apparatus membrane</location>
        <topology evidence="1">Peripheral membrane protein</topology>
    </subcellularLocation>
</comment>
<dbReference type="GO" id="GO:0000139">
    <property type="term" value="C:Golgi membrane"/>
    <property type="evidence" value="ECO:0007669"/>
    <property type="project" value="UniProtKB-SubCell"/>
</dbReference>
<dbReference type="GO" id="GO:0017119">
    <property type="term" value="C:Golgi transport complex"/>
    <property type="evidence" value="ECO:0007669"/>
    <property type="project" value="InterPro"/>
</dbReference>
<reference evidence="10 11" key="1">
    <citation type="journal article" date="2012" name="Genome Biol.">
        <title>Genome and low-iron response of an oceanic diatom adapted to chronic iron limitation.</title>
        <authorList>
            <person name="Lommer M."/>
            <person name="Specht M."/>
            <person name="Roy A.S."/>
            <person name="Kraemer L."/>
            <person name="Andreson R."/>
            <person name="Gutowska M.A."/>
            <person name="Wolf J."/>
            <person name="Bergner S.V."/>
            <person name="Schilhabel M.B."/>
            <person name="Klostermeier U.C."/>
            <person name="Beiko R.G."/>
            <person name="Rosenstiel P."/>
            <person name="Hippler M."/>
            <person name="Laroche J."/>
        </authorList>
    </citation>
    <scope>NUCLEOTIDE SEQUENCE [LARGE SCALE GENOMIC DNA]</scope>
    <source>
        <strain evidence="10 11">CCMP1005</strain>
    </source>
</reference>
<evidence type="ECO:0000256" key="1">
    <source>
        <dbReference type="ARBA" id="ARBA00004395"/>
    </source>
</evidence>
<dbReference type="AlphaFoldDB" id="K0SLA2"/>
<organism evidence="10 11">
    <name type="scientific">Thalassiosira oceanica</name>
    <name type="common">Marine diatom</name>
    <dbReference type="NCBI Taxonomy" id="159749"/>
    <lineage>
        <taxon>Eukaryota</taxon>
        <taxon>Sar</taxon>
        <taxon>Stramenopiles</taxon>
        <taxon>Ochrophyta</taxon>
        <taxon>Bacillariophyta</taxon>
        <taxon>Coscinodiscophyceae</taxon>
        <taxon>Thalassiosirophycidae</taxon>
        <taxon>Thalassiosirales</taxon>
        <taxon>Thalassiosiraceae</taxon>
        <taxon>Thalassiosira</taxon>
    </lineage>
</organism>
<dbReference type="GO" id="GO:0006886">
    <property type="term" value="P:intracellular protein transport"/>
    <property type="evidence" value="ECO:0007669"/>
    <property type="project" value="InterPro"/>
</dbReference>
<dbReference type="InterPro" id="IPR019335">
    <property type="entry name" value="COG7"/>
</dbReference>
<keyword evidence="5" id="KW-0653">Protein transport</keyword>
<evidence type="ECO:0000313" key="10">
    <source>
        <dbReference type="EMBL" id="EJK65734.1"/>
    </source>
</evidence>
<sequence length="208" mass="22203">MLALVQALEPFASDPEALGLANEVMDGVLDVAVQPWREFVAAAGCSFDGRDDGPGLEALMRGRGLAERLSEDGGTSAAEEEEGGDDDDVDDDEDPAAAAFCNQWLDAVGLAATGRLLERTMRIPRLGAVGARHLAADLSYVMNVFTALGVAGHPHPLLGYVSRLVEMEPGELRSRIERRKGGDGGDASSEELEVIKRIELRIAYIRSV</sequence>
<dbReference type="EMBL" id="AGNL01015530">
    <property type="protein sequence ID" value="EJK65734.1"/>
    <property type="molecule type" value="Genomic_DNA"/>
</dbReference>
<evidence type="ECO:0000256" key="3">
    <source>
        <dbReference type="ARBA" id="ARBA00020984"/>
    </source>
</evidence>
<keyword evidence="4" id="KW-0813">Transport</keyword>
<dbReference type="Proteomes" id="UP000266841">
    <property type="component" value="Unassembled WGS sequence"/>
</dbReference>
<dbReference type="GO" id="GO:0006890">
    <property type="term" value="P:retrograde vesicle-mediated transport, Golgi to endoplasmic reticulum"/>
    <property type="evidence" value="ECO:0007669"/>
    <property type="project" value="TreeGrafter"/>
</dbReference>
<evidence type="ECO:0000256" key="2">
    <source>
        <dbReference type="ARBA" id="ARBA00005831"/>
    </source>
</evidence>
<evidence type="ECO:0000313" key="11">
    <source>
        <dbReference type="Proteomes" id="UP000266841"/>
    </source>
</evidence>
<dbReference type="OrthoDB" id="245173at2759"/>
<name>K0SLA2_THAOC</name>
<keyword evidence="11" id="KW-1185">Reference proteome</keyword>
<evidence type="ECO:0000256" key="4">
    <source>
        <dbReference type="ARBA" id="ARBA00022448"/>
    </source>
</evidence>
<keyword evidence="6" id="KW-0333">Golgi apparatus</keyword>
<protein>
    <recommendedName>
        <fullName evidence="3">Conserved oligomeric Golgi complex subunit 7</fullName>
    </recommendedName>
    <alternativeName>
        <fullName evidence="8">Component of oligomeric Golgi complex 7</fullName>
    </alternativeName>
</protein>
<dbReference type="GO" id="GO:0007030">
    <property type="term" value="P:Golgi organization"/>
    <property type="evidence" value="ECO:0007669"/>
    <property type="project" value="TreeGrafter"/>
</dbReference>
<evidence type="ECO:0000256" key="9">
    <source>
        <dbReference type="SAM" id="MobiDB-lite"/>
    </source>
</evidence>
<accession>K0SLA2</accession>
<dbReference type="PANTHER" id="PTHR21443">
    <property type="entry name" value="CONSERVED OLIGOMERIC GOLGI COMPLEX COMPONENT 7"/>
    <property type="match status" value="1"/>
</dbReference>
<dbReference type="PANTHER" id="PTHR21443:SF0">
    <property type="entry name" value="CONSERVED OLIGOMERIC GOLGI COMPLEX SUBUNIT 7"/>
    <property type="match status" value="1"/>
</dbReference>
<feature type="region of interest" description="Disordered" evidence="9">
    <location>
        <begin position="68"/>
        <end position="94"/>
    </location>
</feature>
<gene>
    <name evidence="10" type="ORF">THAOC_13381</name>
</gene>
<comment type="caution">
    <text evidence="10">The sequence shown here is derived from an EMBL/GenBank/DDBJ whole genome shotgun (WGS) entry which is preliminary data.</text>
</comment>
<evidence type="ECO:0000256" key="7">
    <source>
        <dbReference type="ARBA" id="ARBA00023136"/>
    </source>
</evidence>
<evidence type="ECO:0000256" key="8">
    <source>
        <dbReference type="ARBA" id="ARBA00031345"/>
    </source>
</evidence>